<keyword evidence="11" id="KW-1185">Reference proteome</keyword>
<proteinExistence type="inferred from homology"/>
<comment type="pathway">
    <text evidence="1 7">Cell wall biogenesis; peptidoglycan biosynthesis.</text>
</comment>
<accession>A0A844XIN5</accession>
<evidence type="ECO:0000259" key="9">
    <source>
        <dbReference type="PROSITE" id="PS52029"/>
    </source>
</evidence>
<dbReference type="CDD" id="cd16913">
    <property type="entry name" value="YkuD_like"/>
    <property type="match status" value="1"/>
</dbReference>
<feature type="domain" description="L,D-TPase catalytic" evidence="9">
    <location>
        <begin position="205"/>
        <end position="336"/>
    </location>
</feature>
<feature type="active site" description="Proton donor/acceptor" evidence="7">
    <location>
        <position position="296"/>
    </location>
</feature>
<dbReference type="GO" id="GO:0016740">
    <property type="term" value="F:transferase activity"/>
    <property type="evidence" value="ECO:0007669"/>
    <property type="project" value="UniProtKB-KW"/>
</dbReference>
<evidence type="ECO:0000256" key="2">
    <source>
        <dbReference type="ARBA" id="ARBA00005992"/>
    </source>
</evidence>
<feature type="active site" description="Nucleophile" evidence="7">
    <location>
        <position position="312"/>
    </location>
</feature>
<dbReference type="Pfam" id="PF01471">
    <property type="entry name" value="PG_binding_1"/>
    <property type="match status" value="1"/>
</dbReference>
<name>A0A844XIN5_9SPHN</name>
<evidence type="ECO:0000256" key="4">
    <source>
        <dbReference type="ARBA" id="ARBA00022960"/>
    </source>
</evidence>
<dbReference type="InterPro" id="IPR050979">
    <property type="entry name" value="LD-transpeptidase"/>
</dbReference>
<feature type="signal peptide" evidence="8">
    <location>
        <begin position="1"/>
        <end position="37"/>
    </location>
</feature>
<evidence type="ECO:0000256" key="8">
    <source>
        <dbReference type="SAM" id="SignalP"/>
    </source>
</evidence>
<keyword evidence="5 7" id="KW-0573">Peptidoglycan synthesis</keyword>
<evidence type="ECO:0000256" key="3">
    <source>
        <dbReference type="ARBA" id="ARBA00022679"/>
    </source>
</evidence>
<dbReference type="SUPFAM" id="SSF141523">
    <property type="entry name" value="L,D-transpeptidase catalytic domain-like"/>
    <property type="match status" value="1"/>
</dbReference>
<dbReference type="InterPro" id="IPR002477">
    <property type="entry name" value="Peptidoglycan-bd-like"/>
</dbReference>
<evidence type="ECO:0000256" key="1">
    <source>
        <dbReference type="ARBA" id="ARBA00004752"/>
    </source>
</evidence>
<comment type="caution">
    <text evidence="10">The sequence shown here is derived from an EMBL/GenBank/DDBJ whole genome shotgun (WGS) entry which is preliminary data.</text>
</comment>
<dbReference type="GO" id="GO:0071972">
    <property type="term" value="F:peptidoglycan L,D-transpeptidase activity"/>
    <property type="evidence" value="ECO:0007669"/>
    <property type="project" value="TreeGrafter"/>
</dbReference>
<dbReference type="UniPathway" id="UPA00219"/>
<feature type="chain" id="PRO_5032521989" evidence="8">
    <location>
        <begin position="38"/>
        <end position="336"/>
    </location>
</feature>
<evidence type="ECO:0000313" key="11">
    <source>
        <dbReference type="Proteomes" id="UP000461409"/>
    </source>
</evidence>
<dbReference type="InterPro" id="IPR036366">
    <property type="entry name" value="PGBDSf"/>
</dbReference>
<dbReference type="Pfam" id="PF03734">
    <property type="entry name" value="YkuD"/>
    <property type="match status" value="1"/>
</dbReference>
<reference evidence="10 11" key="2">
    <citation type="submission" date="2020-02" db="EMBL/GenBank/DDBJ databases">
        <title>Erythrobacter dongmakensis sp. nov., isolated from a tidal mudflat.</title>
        <authorList>
            <person name="Kim I.S."/>
        </authorList>
    </citation>
    <scope>NUCLEOTIDE SEQUENCE [LARGE SCALE GENOMIC DNA]</scope>
    <source>
        <strain evidence="10 11">GH3-10</strain>
    </source>
</reference>
<dbReference type="GO" id="GO:0008360">
    <property type="term" value="P:regulation of cell shape"/>
    <property type="evidence" value="ECO:0007669"/>
    <property type="project" value="UniProtKB-UniRule"/>
</dbReference>
<dbReference type="Gene3D" id="1.10.101.10">
    <property type="entry name" value="PGBD-like superfamily/PGBD"/>
    <property type="match status" value="1"/>
</dbReference>
<evidence type="ECO:0000256" key="7">
    <source>
        <dbReference type="PROSITE-ProRule" id="PRU01373"/>
    </source>
</evidence>
<dbReference type="PANTHER" id="PTHR30582:SF30">
    <property type="entry name" value="BLR4375 PROTEIN"/>
    <property type="match status" value="1"/>
</dbReference>
<dbReference type="InterPro" id="IPR005490">
    <property type="entry name" value="LD_TPept_cat_dom"/>
</dbReference>
<dbReference type="InterPro" id="IPR036365">
    <property type="entry name" value="PGBD-like_sf"/>
</dbReference>
<dbReference type="AlphaFoldDB" id="A0A844XIN5"/>
<gene>
    <name evidence="10" type="ORF">GRF63_16030</name>
</gene>
<dbReference type="EMBL" id="WUBR01000004">
    <property type="protein sequence ID" value="MWV29408.1"/>
    <property type="molecule type" value="Genomic_DNA"/>
</dbReference>
<protein>
    <submittedName>
        <fullName evidence="10">L,D-transpeptidase family protein</fullName>
    </submittedName>
</protein>
<dbReference type="Proteomes" id="UP000461409">
    <property type="component" value="Unassembled WGS sequence"/>
</dbReference>
<dbReference type="GO" id="GO:0018104">
    <property type="term" value="P:peptidoglycan-protein cross-linking"/>
    <property type="evidence" value="ECO:0007669"/>
    <property type="project" value="TreeGrafter"/>
</dbReference>
<reference evidence="10 11" key="1">
    <citation type="submission" date="2019-12" db="EMBL/GenBank/DDBJ databases">
        <authorList>
            <person name="Lee S.D."/>
        </authorList>
    </citation>
    <scope>NUCLEOTIDE SEQUENCE [LARGE SCALE GENOMIC DNA]</scope>
    <source>
        <strain evidence="10 11">GH3-10</strain>
    </source>
</reference>
<dbReference type="Gene3D" id="2.40.440.10">
    <property type="entry name" value="L,D-transpeptidase catalytic domain-like"/>
    <property type="match status" value="1"/>
</dbReference>
<sequence length="336" mass="35381">MRGTGARTAGSTTMKHKSILVALIAIPLSLAAPPVAAQDGSALSVTLPEGLTKSQLGKRDMQVIAVQAMLDRTNHSPGVIDGYMGGNTRRAIEAYRSNNDLPAGDGIDDALLKSLQDAQSGSVFTTYTLTEDDVSGPFYDIPSGFAEQADLERVGYKNAQEMLAERFHMDQKFFSALNPNADLGKAGQKIVVISKGDGAVSGTITRIEVRKDAGEVAALDAEGNELATYPATIGSGEFPSPSGSMTVNAIAAEANYTFDPDDQKWGPDKTFVIPAGPNNPIGGVWIDLGKDGYGIHGSPDPQLIGKTTSHGCVRLTNWDARALARAVSQGVKVEFV</sequence>
<dbReference type="PANTHER" id="PTHR30582">
    <property type="entry name" value="L,D-TRANSPEPTIDASE"/>
    <property type="match status" value="1"/>
</dbReference>
<dbReference type="PROSITE" id="PS52029">
    <property type="entry name" value="LD_TPASE"/>
    <property type="match status" value="1"/>
</dbReference>
<evidence type="ECO:0000256" key="6">
    <source>
        <dbReference type="ARBA" id="ARBA00023316"/>
    </source>
</evidence>
<keyword evidence="6 7" id="KW-0961">Cell wall biogenesis/degradation</keyword>
<comment type="similarity">
    <text evidence="2">Belongs to the YkuD family.</text>
</comment>
<dbReference type="GO" id="GO:0071555">
    <property type="term" value="P:cell wall organization"/>
    <property type="evidence" value="ECO:0007669"/>
    <property type="project" value="UniProtKB-UniRule"/>
</dbReference>
<keyword evidence="4 7" id="KW-0133">Cell shape</keyword>
<organism evidence="10 11">
    <name type="scientific">Aurantiacibacter rhizosphaerae</name>
    <dbReference type="NCBI Taxonomy" id="2691582"/>
    <lineage>
        <taxon>Bacteria</taxon>
        <taxon>Pseudomonadati</taxon>
        <taxon>Pseudomonadota</taxon>
        <taxon>Alphaproteobacteria</taxon>
        <taxon>Sphingomonadales</taxon>
        <taxon>Erythrobacteraceae</taxon>
        <taxon>Aurantiacibacter</taxon>
    </lineage>
</organism>
<evidence type="ECO:0000313" key="10">
    <source>
        <dbReference type="EMBL" id="MWV29408.1"/>
    </source>
</evidence>
<dbReference type="SUPFAM" id="SSF47090">
    <property type="entry name" value="PGBD-like"/>
    <property type="match status" value="1"/>
</dbReference>
<evidence type="ECO:0000256" key="5">
    <source>
        <dbReference type="ARBA" id="ARBA00022984"/>
    </source>
</evidence>
<keyword evidence="8" id="KW-0732">Signal</keyword>
<dbReference type="GO" id="GO:0005576">
    <property type="term" value="C:extracellular region"/>
    <property type="evidence" value="ECO:0007669"/>
    <property type="project" value="TreeGrafter"/>
</dbReference>
<dbReference type="InterPro" id="IPR038063">
    <property type="entry name" value="Transpep_catalytic_dom"/>
</dbReference>
<keyword evidence="3" id="KW-0808">Transferase</keyword>